<comment type="caution">
    <text evidence="1">The sequence shown here is derived from an EMBL/GenBank/DDBJ whole genome shotgun (WGS) entry which is preliminary data.</text>
</comment>
<sequence>MDAPSFKHLRPENFNNLDEAQPVESLENLTKFHIDSFDWMLDQGLRHAIKNIPPVEFKLKNGSKVSYKLIDCKIL</sequence>
<feature type="non-terminal residue" evidence="1">
    <location>
        <position position="75"/>
    </location>
</feature>
<dbReference type="AlphaFoldDB" id="A0A814BQF7"/>
<evidence type="ECO:0000313" key="2">
    <source>
        <dbReference type="Proteomes" id="UP000663879"/>
    </source>
</evidence>
<evidence type="ECO:0000313" key="1">
    <source>
        <dbReference type="EMBL" id="CAF0932574.1"/>
    </source>
</evidence>
<dbReference type="SUPFAM" id="SSF64484">
    <property type="entry name" value="beta and beta-prime subunits of DNA dependent RNA-polymerase"/>
    <property type="match status" value="1"/>
</dbReference>
<dbReference type="OrthoDB" id="6431627at2759"/>
<reference evidence="1" key="1">
    <citation type="submission" date="2021-02" db="EMBL/GenBank/DDBJ databases">
        <authorList>
            <person name="Nowell W R."/>
        </authorList>
    </citation>
    <scope>NUCLEOTIDE SEQUENCE</scope>
    <source>
        <strain evidence="1">Ploen Becks lab</strain>
    </source>
</reference>
<dbReference type="EMBL" id="CAJNOC010002428">
    <property type="protein sequence ID" value="CAF0932574.1"/>
    <property type="molecule type" value="Genomic_DNA"/>
</dbReference>
<organism evidence="1 2">
    <name type="scientific">Brachionus calyciflorus</name>
    <dbReference type="NCBI Taxonomy" id="104777"/>
    <lineage>
        <taxon>Eukaryota</taxon>
        <taxon>Metazoa</taxon>
        <taxon>Spiralia</taxon>
        <taxon>Gnathifera</taxon>
        <taxon>Rotifera</taxon>
        <taxon>Eurotatoria</taxon>
        <taxon>Monogononta</taxon>
        <taxon>Pseudotrocha</taxon>
        <taxon>Ploima</taxon>
        <taxon>Brachionidae</taxon>
        <taxon>Brachionus</taxon>
    </lineage>
</organism>
<accession>A0A814BQF7</accession>
<gene>
    <name evidence="1" type="ORF">OXX778_LOCUS12988</name>
</gene>
<keyword evidence="2" id="KW-1185">Reference proteome</keyword>
<name>A0A814BQF7_9BILA</name>
<proteinExistence type="predicted"/>
<dbReference type="Proteomes" id="UP000663879">
    <property type="component" value="Unassembled WGS sequence"/>
</dbReference>
<protein>
    <submittedName>
        <fullName evidence="1">Uncharacterized protein</fullName>
    </submittedName>
</protein>